<feature type="compositionally biased region" description="Basic residues" evidence="1">
    <location>
        <begin position="1171"/>
        <end position="1183"/>
    </location>
</feature>
<organism evidence="3 4">
    <name type="scientific">Anolis carolinensis</name>
    <name type="common">Green anole</name>
    <name type="synonym">American chameleon</name>
    <dbReference type="NCBI Taxonomy" id="28377"/>
    <lineage>
        <taxon>Eukaryota</taxon>
        <taxon>Metazoa</taxon>
        <taxon>Chordata</taxon>
        <taxon>Craniata</taxon>
        <taxon>Vertebrata</taxon>
        <taxon>Euteleostomi</taxon>
        <taxon>Lepidosauria</taxon>
        <taxon>Squamata</taxon>
        <taxon>Bifurcata</taxon>
        <taxon>Unidentata</taxon>
        <taxon>Episquamata</taxon>
        <taxon>Toxicofera</taxon>
        <taxon>Iguania</taxon>
        <taxon>Dactyloidae</taxon>
        <taxon>Anolis</taxon>
    </lineage>
</organism>
<dbReference type="Proteomes" id="UP000001646">
    <property type="component" value="Unplaced"/>
</dbReference>
<proteinExistence type="predicted"/>
<evidence type="ECO:0000313" key="4">
    <source>
        <dbReference type="Proteomes" id="UP000001646"/>
    </source>
</evidence>
<evidence type="ECO:0000259" key="2">
    <source>
        <dbReference type="PROSITE" id="PS50878"/>
    </source>
</evidence>
<name>A0A803TB21_ANOCA</name>
<feature type="region of interest" description="Disordered" evidence="1">
    <location>
        <begin position="1163"/>
        <end position="1188"/>
    </location>
</feature>
<dbReference type="InParanoid" id="A0A803TB21"/>
<dbReference type="Ensembl" id="ENSACAT00000042046.1">
    <property type="protein sequence ID" value="ENSACAP00000032411.1"/>
    <property type="gene ID" value="ENSACAG00000045200.1"/>
</dbReference>
<evidence type="ECO:0000313" key="3">
    <source>
        <dbReference type="Ensembl" id="ENSACAP00000032411.1"/>
    </source>
</evidence>
<dbReference type="AlphaFoldDB" id="A0A803TB21"/>
<dbReference type="CDD" id="cd01650">
    <property type="entry name" value="RT_nLTR_like"/>
    <property type="match status" value="1"/>
</dbReference>
<dbReference type="InterPro" id="IPR043502">
    <property type="entry name" value="DNA/RNA_pol_sf"/>
</dbReference>
<reference evidence="3" key="1">
    <citation type="submission" date="2009-12" db="EMBL/GenBank/DDBJ databases">
        <title>The Genome Sequence of Anolis carolinensis (Green Anole Lizard).</title>
        <authorList>
            <consortium name="The Genome Sequencing Platform"/>
            <person name="Di Palma F."/>
            <person name="Alfoldi J."/>
            <person name="Heiman D."/>
            <person name="Young S."/>
            <person name="Grabherr M."/>
            <person name="Johnson J."/>
            <person name="Lander E.S."/>
            <person name="Lindblad-Toh K."/>
        </authorList>
    </citation>
    <scope>NUCLEOTIDE SEQUENCE [LARGE SCALE GENOMIC DNA]</scope>
    <source>
        <strain evidence="3">JBL SC #1</strain>
    </source>
</reference>
<dbReference type="Pfam" id="PF00078">
    <property type="entry name" value="RVT_1"/>
    <property type="match status" value="1"/>
</dbReference>
<dbReference type="PROSITE" id="PS50878">
    <property type="entry name" value="RT_POL"/>
    <property type="match status" value="1"/>
</dbReference>
<dbReference type="GeneTree" id="ENSGT00940000163630"/>
<dbReference type="SUPFAM" id="SSF56672">
    <property type="entry name" value="DNA/RNA polymerases"/>
    <property type="match status" value="1"/>
</dbReference>
<dbReference type="InterPro" id="IPR005135">
    <property type="entry name" value="Endo/exonuclease/phosphatase"/>
</dbReference>
<dbReference type="GO" id="GO:0003824">
    <property type="term" value="F:catalytic activity"/>
    <property type="evidence" value="ECO:0007669"/>
    <property type="project" value="InterPro"/>
</dbReference>
<dbReference type="InterPro" id="IPR000477">
    <property type="entry name" value="RT_dom"/>
</dbReference>
<dbReference type="InterPro" id="IPR036691">
    <property type="entry name" value="Endo/exonu/phosph_ase_sf"/>
</dbReference>
<keyword evidence="4" id="KW-1185">Reference proteome</keyword>
<reference evidence="3" key="3">
    <citation type="submission" date="2025-09" db="UniProtKB">
        <authorList>
            <consortium name="Ensembl"/>
        </authorList>
    </citation>
    <scope>IDENTIFICATION</scope>
</reference>
<dbReference type="SUPFAM" id="SSF56219">
    <property type="entry name" value="DNase I-like"/>
    <property type="match status" value="1"/>
</dbReference>
<dbReference type="Gene3D" id="3.60.10.10">
    <property type="entry name" value="Endonuclease/exonuclease/phosphatase"/>
    <property type="match status" value="1"/>
</dbReference>
<protein>
    <recommendedName>
        <fullName evidence="2">Reverse transcriptase domain-containing protein</fullName>
    </recommendedName>
</protein>
<dbReference type="PANTHER" id="PTHR19446">
    <property type="entry name" value="REVERSE TRANSCRIPTASES"/>
    <property type="match status" value="1"/>
</dbReference>
<sequence>MVSLTIATWNVRGLRMAARQNEILPLLATGLQDIVILQETHLVSEQQRSRVQRLWTKGPSFWSYGEEHQAGVAVLIKARRDLSVDFVLEALPGRLLIVDFTLLELSKDGEKEKRAFRLCGLYAPVVASQRRKFWVHLKGYCSTHRSLLIAGDFNNRSKLADYSTYIEKDCSGKKLNPLTPEERLLESFLSDRSLKDKALEVTNQLNFVPLPCKKAFIEQYGPQGSGKFTWYQKNRASRLDRIRAPAELKSLSCRLTVTPWSDHAMLEVQLALGEVRPRGKPLWRLRPKTIDNMACKEEIASVVANMMTLEDLYASELPEWWERAKRVIRKTCQNYEYVINRKDLQRYQQAVYDFLKCHQNVNQGLPVNKQVLKLSRTVIQNFQLRQKLKRKNYKEFRTKGAVVDVEEWAGAKTPCSSISMEGLRRCEGDLVEADPKSMLKVMEGFYGDLYSKKAIRKDDIESFFNKAPQNLLESMCEGLTQQDREDLVAPVMEEEIWQVIFQGKTKSAPGPDGLGWIFYKTFAKWLVPPLTRVINQLLSRDNLTDSFYQGVLIFFPKQGDLTLPQNWRPIVLTNVDYRIVAKVLNNRLAKLAPKIILGPQTSAVPGRSMLDSLCLFREVFYLAQRGEWKGGILSLDQTKAFDRVHHGFMWEALARKGLPLRFVKFIQLLYSKAQVTPQINGHRGAPIRLNSGVRQGCPLSPLLYVLVLDTVLCQIQAKENITGLRVPSPGGAITPLLADVAVKRVKYAVHADDISFFVNNREEIASVMTTLGGYQQVSGAQINLQKSRLISFVREKGTLCLSPVEVVTASKQTQQENQTLERLEECKILGLWFSIKPSGWEKNWHLWLKKIKEYFDKWKPWRLNVYQKAVYVKTYIMPLALNLAAVYPPPQKVLKEAEKLVFRFVWGTANFPLARAVAYRKTTQAGLDLPALRLKFLAIFLSQNFGKYGQGILQEDGLEGWLALFAKHWVNESWAEKWWGEKPVPFRVTAAIKHAGPDFLIEVYGQIQQNKVLAKWFRAQRGVIKNLKQFVYWEMVDVVFFQPQMEKNARKEHLSNYLKETPEKIEYFMDRRIPFGLWDIRWRFYHQIYFLKGNRPWLKEEEQVCPRLLCQEHACATGSKPRETTEHFVRDCPSSKETWQKVAVAFDWPDLALQPWEAVASGLEPEGGIRGPRRHHGRKRKRGQQGDTREAFWDVPWSTTRLINLYVLMALVFQRNRETTTQKAATVRSSVNWVAGKIGALSKMEQGRMPSSQWKKFWPWLAETTPGIT</sequence>
<evidence type="ECO:0000256" key="1">
    <source>
        <dbReference type="SAM" id="MobiDB-lite"/>
    </source>
</evidence>
<feature type="domain" description="Reverse transcriptase" evidence="2">
    <location>
        <begin position="536"/>
        <end position="833"/>
    </location>
</feature>
<dbReference type="Pfam" id="PF03372">
    <property type="entry name" value="Exo_endo_phos"/>
    <property type="match status" value="1"/>
</dbReference>
<accession>A0A803TB21</accession>
<reference evidence="3" key="2">
    <citation type="submission" date="2025-08" db="UniProtKB">
        <authorList>
            <consortium name="Ensembl"/>
        </authorList>
    </citation>
    <scope>IDENTIFICATION</scope>
</reference>